<keyword evidence="11" id="KW-1185">Reference proteome</keyword>
<keyword evidence="6" id="KW-0539">Nucleus</keyword>
<organism evidence="10 11">
    <name type="scientific">Naumovozyma dairenensis (strain ATCC 10597 / BCRC 20456 / CBS 421 / NBRC 0211 / NRRL Y-12639)</name>
    <name type="common">Saccharomyces dairenensis</name>
    <dbReference type="NCBI Taxonomy" id="1071378"/>
    <lineage>
        <taxon>Eukaryota</taxon>
        <taxon>Fungi</taxon>
        <taxon>Dikarya</taxon>
        <taxon>Ascomycota</taxon>
        <taxon>Saccharomycotina</taxon>
        <taxon>Saccharomycetes</taxon>
        <taxon>Saccharomycetales</taxon>
        <taxon>Saccharomycetaceae</taxon>
        <taxon>Naumovozyma</taxon>
    </lineage>
</organism>
<evidence type="ECO:0000256" key="3">
    <source>
        <dbReference type="ARBA" id="ARBA00006256"/>
    </source>
</evidence>
<feature type="domain" description="Ribosome-assembly protein 3 C-terminal" evidence="9">
    <location>
        <begin position="157"/>
        <end position="202"/>
    </location>
</feature>
<evidence type="ECO:0000256" key="8">
    <source>
        <dbReference type="SAM" id="MobiDB-lite"/>
    </source>
</evidence>
<dbReference type="GO" id="GO:0030687">
    <property type="term" value="C:preribosome, large subunit precursor"/>
    <property type="evidence" value="ECO:0007669"/>
    <property type="project" value="EnsemblFungi"/>
</dbReference>
<dbReference type="EMBL" id="HE580271">
    <property type="protein sequence ID" value="CCD25160.1"/>
    <property type="molecule type" value="Genomic_DNA"/>
</dbReference>
<evidence type="ECO:0000313" key="11">
    <source>
        <dbReference type="Proteomes" id="UP000000689"/>
    </source>
</evidence>
<dbReference type="KEGG" id="ndi:NDAI_0E03430"/>
<dbReference type="GO" id="GO:0000027">
    <property type="term" value="P:ribosomal large subunit assembly"/>
    <property type="evidence" value="ECO:0007669"/>
    <property type="project" value="EnsemblFungi"/>
</dbReference>
<evidence type="ECO:0000256" key="5">
    <source>
        <dbReference type="ARBA" id="ARBA00022517"/>
    </source>
</evidence>
<proteinExistence type="inferred from homology"/>
<name>G0WBP0_NAUDC</name>
<feature type="compositionally biased region" description="Low complexity" evidence="8">
    <location>
        <begin position="29"/>
        <end position="41"/>
    </location>
</feature>
<dbReference type="eggNOG" id="ENOG502S5DP">
    <property type="taxonomic scope" value="Eukaryota"/>
</dbReference>
<gene>
    <name evidence="10" type="primary">NDAI0E03430</name>
    <name evidence="10" type="ordered locus">NDAI_0E03430</name>
</gene>
<dbReference type="InterPro" id="IPR051898">
    <property type="entry name" value="Ribosome_Assembly_3"/>
</dbReference>
<evidence type="ECO:0000313" key="10">
    <source>
        <dbReference type="EMBL" id="CCD25160.1"/>
    </source>
</evidence>
<accession>G0WBP0</accession>
<evidence type="ECO:0000256" key="7">
    <source>
        <dbReference type="ARBA" id="ARBA00023274"/>
    </source>
</evidence>
<dbReference type="Pfam" id="PF14615">
    <property type="entry name" value="Rsa3"/>
    <property type="match status" value="1"/>
</dbReference>
<dbReference type="GeneID" id="11498738"/>
<comment type="function">
    <text evidence="1">Required for efficient biogenesis of the 60S ribosomal subunit.</text>
</comment>
<dbReference type="HOGENOM" id="CLU_119118_0_0_1"/>
<reference evidence="10 11" key="1">
    <citation type="journal article" date="2011" name="Proc. Natl. Acad. Sci. U.S.A.">
        <title>Evolutionary erosion of yeast sex chromosomes by mating-type switching accidents.</title>
        <authorList>
            <person name="Gordon J.L."/>
            <person name="Armisen D."/>
            <person name="Proux-Wera E."/>
            <person name="Oheigeartaigh S.S."/>
            <person name="Byrne K.P."/>
            <person name="Wolfe K.H."/>
        </authorList>
    </citation>
    <scope>NUCLEOTIDE SEQUENCE [LARGE SCALE GENOMIC DNA]</scope>
    <source>
        <strain evidence="11">ATCC 10597 / BCRC 20456 / CBS 421 / NBRC 0211 / NRRL Y-12639</strain>
    </source>
</reference>
<comment type="subcellular location">
    <subcellularLocation>
        <location evidence="2">Nucleus</location>
        <location evidence="2">Nucleolus</location>
    </subcellularLocation>
</comment>
<dbReference type="OrthoDB" id="69550at2759"/>
<protein>
    <recommendedName>
        <fullName evidence="4">Ribosome assembly protein 3</fullName>
    </recommendedName>
</protein>
<keyword evidence="7" id="KW-0687">Ribonucleoprotein</keyword>
<evidence type="ECO:0000256" key="6">
    <source>
        <dbReference type="ARBA" id="ARBA00023242"/>
    </source>
</evidence>
<dbReference type="PANTHER" id="PTHR28127:SF1">
    <property type="entry name" value="RIBOSOME ASSEMBLY PROTEIN 3"/>
    <property type="match status" value="1"/>
</dbReference>
<evidence type="ECO:0000256" key="1">
    <source>
        <dbReference type="ARBA" id="ARBA00003035"/>
    </source>
</evidence>
<dbReference type="STRING" id="1071378.G0WBP0"/>
<evidence type="ECO:0000256" key="4">
    <source>
        <dbReference type="ARBA" id="ARBA00015339"/>
    </source>
</evidence>
<feature type="compositionally biased region" description="Basic residues" evidence="8">
    <location>
        <begin position="12"/>
        <end position="24"/>
    </location>
</feature>
<dbReference type="Proteomes" id="UP000000689">
    <property type="component" value="Chromosome 5"/>
</dbReference>
<dbReference type="InterPro" id="IPR028217">
    <property type="entry name" value="Rsa3_C"/>
</dbReference>
<comment type="similarity">
    <text evidence="3">Belongs to the RSA3 family.</text>
</comment>
<evidence type="ECO:0000259" key="9">
    <source>
        <dbReference type="Pfam" id="PF14615"/>
    </source>
</evidence>
<keyword evidence="5" id="KW-0690">Ribosome biogenesis</keyword>
<dbReference type="PANTHER" id="PTHR28127">
    <property type="entry name" value="RIBOSOME ASSEMBLY PROTEIN 3"/>
    <property type="match status" value="1"/>
</dbReference>
<dbReference type="GO" id="GO:0005730">
    <property type="term" value="C:nucleolus"/>
    <property type="evidence" value="ECO:0007669"/>
    <property type="project" value="UniProtKB-SubCell"/>
</dbReference>
<feature type="region of interest" description="Disordered" evidence="8">
    <location>
        <begin position="1"/>
        <end position="55"/>
    </location>
</feature>
<dbReference type="OMA" id="DAHNNNK"/>
<dbReference type="AlphaFoldDB" id="G0WBP0"/>
<feature type="compositionally biased region" description="Acidic residues" evidence="8">
    <location>
        <begin position="42"/>
        <end position="52"/>
    </location>
</feature>
<dbReference type="RefSeq" id="XP_003670403.1">
    <property type="nucleotide sequence ID" value="XM_003670355.1"/>
</dbReference>
<sequence>MSAGDINVIKKNNNKKSRRRKKRRTADVSSDSDSSSSSSSSDNEEIITNDDNVENKDVIVSDVELSDNESSVPMKSEKAAEFLDDETKDRLNNIPFTTTDLTQRSNGQRNQEGTQVDLQKVEEAINDAKLKFSDAINERKSTINGNNTNAEKIENDLKNQYLGLLFENYGDDINELRTAPDFTTKSLTLLANVLKEGSGMFDVNTLQTILESK</sequence>
<evidence type="ECO:0000256" key="2">
    <source>
        <dbReference type="ARBA" id="ARBA00004604"/>
    </source>
</evidence>